<feature type="region of interest" description="Disordered" evidence="2">
    <location>
        <begin position="83"/>
        <end position="104"/>
    </location>
</feature>
<sequence length="142" mass="15946">MIESPENARNKAEVGWGDFIIILEHHGDKNGCHVVQVNPRGTTKECASCGVETRKPLWVREHSCPACGLGSHLTGTEEGLECGAERPLSGTRETRSGSESLRSNACGDCDRCVHHRWRFFVHRRDYKSRHRNRKPRPQASTA</sequence>
<evidence type="ECO:0000313" key="5">
    <source>
        <dbReference type="Proteomes" id="UP000030710"/>
    </source>
</evidence>
<evidence type="ECO:0000256" key="1">
    <source>
        <dbReference type="ARBA" id="ARBA00023125"/>
    </source>
</evidence>
<dbReference type="Pfam" id="PF07282">
    <property type="entry name" value="Cas12f1-like_TNB"/>
    <property type="match status" value="1"/>
</dbReference>
<feature type="domain" description="Cas12f1-like TNB" evidence="3">
    <location>
        <begin position="16"/>
        <end position="69"/>
    </location>
</feature>
<dbReference type="InterPro" id="IPR010095">
    <property type="entry name" value="Cas12f1-like_TNB"/>
</dbReference>
<evidence type="ECO:0000256" key="2">
    <source>
        <dbReference type="SAM" id="MobiDB-lite"/>
    </source>
</evidence>
<proteinExistence type="predicted"/>
<name>U1NBW3_9EURY</name>
<evidence type="ECO:0000313" key="4">
    <source>
        <dbReference type="EMBL" id="ERG94168.1"/>
    </source>
</evidence>
<dbReference type="Proteomes" id="UP000030710">
    <property type="component" value="Unassembled WGS sequence"/>
</dbReference>
<dbReference type="AlphaFoldDB" id="U1NBW3"/>
<dbReference type="eggNOG" id="arCOG00684">
    <property type="taxonomic scope" value="Archaea"/>
</dbReference>
<reference evidence="4 5" key="1">
    <citation type="journal article" date="2013" name="PLoS ONE">
        <title>Assembly-driven community genomics of a hypersaline microbial ecosystem.</title>
        <authorList>
            <person name="Podell S."/>
            <person name="Ugalde J.A."/>
            <person name="Narasingarao P."/>
            <person name="Banfield J.F."/>
            <person name="Heidelberg K.B."/>
            <person name="Allen E.E."/>
        </authorList>
    </citation>
    <scope>NUCLEOTIDE SEQUENCE [LARGE SCALE GENOMIC DNA]</scope>
    <source>
        <strain evidence="5">J07HQW2</strain>
    </source>
</reference>
<gene>
    <name evidence="4" type="ORF">J07HQW2_00602</name>
</gene>
<keyword evidence="1" id="KW-0238">DNA-binding</keyword>
<organism evidence="4 5">
    <name type="scientific">Haloquadratum walsbyi J07HQW2</name>
    <dbReference type="NCBI Taxonomy" id="1238425"/>
    <lineage>
        <taxon>Archaea</taxon>
        <taxon>Methanobacteriati</taxon>
        <taxon>Methanobacteriota</taxon>
        <taxon>Stenosarchaea group</taxon>
        <taxon>Halobacteria</taxon>
        <taxon>Halobacteriales</taxon>
        <taxon>Haloferacaceae</taxon>
        <taxon>Haloquadratum</taxon>
    </lineage>
</organism>
<dbReference type="STRING" id="1238425.J07HQW2_00602"/>
<dbReference type="EMBL" id="KE356561">
    <property type="protein sequence ID" value="ERG94168.1"/>
    <property type="molecule type" value="Genomic_DNA"/>
</dbReference>
<dbReference type="GO" id="GO:0003677">
    <property type="term" value="F:DNA binding"/>
    <property type="evidence" value="ECO:0007669"/>
    <property type="project" value="UniProtKB-KW"/>
</dbReference>
<accession>U1NBW3</accession>
<protein>
    <submittedName>
        <fullName evidence="4">Transposase</fullName>
    </submittedName>
</protein>
<evidence type="ECO:0000259" key="3">
    <source>
        <dbReference type="Pfam" id="PF07282"/>
    </source>
</evidence>
<dbReference type="HOGENOM" id="CLU_1811419_0_0_2"/>